<feature type="active site" description="Proton acceptor" evidence="12">
    <location>
        <position position="84"/>
    </location>
</feature>
<feature type="binding site" evidence="13">
    <location>
        <position position="169"/>
    </location>
    <ligand>
        <name>substrate</name>
    </ligand>
</feature>
<dbReference type="GO" id="GO:0046104">
    <property type="term" value="P:thymidine metabolic process"/>
    <property type="evidence" value="ECO:0007669"/>
    <property type="project" value="TreeGrafter"/>
</dbReference>
<keyword evidence="10 14" id="KW-0067">ATP-binding</keyword>
<dbReference type="Proteomes" id="UP000174145">
    <property type="component" value="Segment"/>
</dbReference>
<dbReference type="GO" id="GO:0046872">
    <property type="term" value="F:metal ion binding"/>
    <property type="evidence" value="ECO:0007669"/>
    <property type="project" value="UniProtKB-KW"/>
</dbReference>
<evidence type="ECO:0000256" key="1">
    <source>
        <dbReference type="ARBA" id="ARBA00007587"/>
    </source>
</evidence>
<dbReference type="PANTHER" id="PTHR11441:SF0">
    <property type="entry name" value="THYMIDINE KINASE, CYTOSOLIC"/>
    <property type="match status" value="1"/>
</dbReference>
<dbReference type="InterPro" id="IPR027417">
    <property type="entry name" value="P-loop_NTPase"/>
</dbReference>
<keyword evidence="9" id="KW-0862">Zinc</keyword>
<dbReference type="InterPro" id="IPR001267">
    <property type="entry name" value="Thymidine_kinase"/>
</dbReference>
<evidence type="ECO:0000256" key="8">
    <source>
        <dbReference type="ARBA" id="ARBA00022777"/>
    </source>
</evidence>
<dbReference type="PROSITE" id="PS00603">
    <property type="entry name" value="TK_CELLULAR_TYPE"/>
    <property type="match status" value="1"/>
</dbReference>
<dbReference type="RefSeq" id="YP_009001683.1">
    <property type="nucleotide sequence ID" value="NC_023426.1"/>
</dbReference>
<dbReference type="SUPFAM" id="SSF52540">
    <property type="entry name" value="P-loop containing nucleoside triphosphate hydrolases"/>
    <property type="match status" value="1"/>
</dbReference>
<reference evidence="16 17" key="1">
    <citation type="journal article" date="2014" name="Virology">
        <title>The complete genome sequence of the Alphaentomopoxvirus Anomala cuprea entomopoxvirus, including its terminal hairpin loop sequences, suggests a potentially unique mode of apoptosis inhibition and mode of DNA replication.</title>
        <authorList>
            <person name="Mitsuhashi W."/>
            <person name="Miyamoto K."/>
            <person name="Wada S."/>
        </authorList>
    </citation>
    <scope>NUCLEOTIDE SEQUENCE [LARGE SCALE GENOMIC DNA]</scope>
    <source>
        <strain evidence="16">CV6M</strain>
    </source>
</reference>
<keyword evidence="5 14" id="KW-0808">Transferase</keyword>
<dbReference type="Pfam" id="PF00265">
    <property type="entry name" value="TK"/>
    <property type="match status" value="1"/>
</dbReference>
<keyword evidence="8 14" id="KW-0418">Kinase</keyword>
<dbReference type="GO" id="GO:0004797">
    <property type="term" value="F:thymidine kinase activity"/>
    <property type="evidence" value="ECO:0007669"/>
    <property type="project" value="UniProtKB-EC"/>
</dbReference>
<dbReference type="SUPFAM" id="SSF57716">
    <property type="entry name" value="Glucocorticoid receptor-like (DNA-binding domain)"/>
    <property type="match status" value="1"/>
</dbReference>
<comment type="catalytic activity">
    <reaction evidence="11 14">
        <text>thymidine + ATP = dTMP + ADP + H(+)</text>
        <dbReference type="Rhea" id="RHEA:19129"/>
        <dbReference type="ChEBI" id="CHEBI:15378"/>
        <dbReference type="ChEBI" id="CHEBI:17748"/>
        <dbReference type="ChEBI" id="CHEBI:30616"/>
        <dbReference type="ChEBI" id="CHEBI:63528"/>
        <dbReference type="ChEBI" id="CHEBI:456216"/>
        <dbReference type="EC" id="2.7.1.21"/>
    </reaction>
</comment>
<dbReference type="KEGG" id="vg:18263639"/>
<protein>
    <recommendedName>
        <fullName evidence="3 14">Thymidine kinase</fullName>
        <ecNumber evidence="2 14">2.7.1.21</ecNumber>
    </recommendedName>
</protein>
<evidence type="ECO:0000256" key="5">
    <source>
        <dbReference type="ARBA" id="ARBA00022679"/>
    </source>
</evidence>
<evidence type="ECO:0000256" key="12">
    <source>
        <dbReference type="PIRSR" id="PIRSR035805-1"/>
    </source>
</evidence>
<evidence type="ECO:0000256" key="11">
    <source>
        <dbReference type="ARBA" id="ARBA00048254"/>
    </source>
</evidence>
<evidence type="ECO:0000256" key="4">
    <source>
        <dbReference type="ARBA" id="ARBA00022634"/>
    </source>
</evidence>
<keyword evidence="7 14" id="KW-0547">Nucleotide-binding</keyword>
<keyword evidence="6" id="KW-0479">Metal-binding</keyword>
<dbReference type="EC" id="2.7.1.21" evidence="2 14"/>
<evidence type="ECO:0000256" key="7">
    <source>
        <dbReference type="ARBA" id="ARBA00022741"/>
    </source>
</evidence>
<organism evidence="16 17">
    <name type="scientific">Alphaentomopoxvirus acuprea</name>
    <dbReference type="NCBI Taxonomy" id="62099"/>
    <lineage>
        <taxon>Viruses</taxon>
        <taxon>Varidnaviria</taxon>
        <taxon>Bamfordvirae</taxon>
        <taxon>Nucleocytoviricota</taxon>
        <taxon>Pokkesviricetes</taxon>
        <taxon>Chitovirales</taxon>
        <taxon>Poxviridae</taxon>
        <taxon>Entomopoxvirinae</taxon>
        <taxon>Alphaentomopoxvirus</taxon>
    </lineage>
</organism>
<proteinExistence type="inferred from homology"/>
<dbReference type="Gene3D" id="3.40.50.300">
    <property type="entry name" value="P-loop containing nucleotide triphosphate hydrolases"/>
    <property type="match status" value="1"/>
</dbReference>
<evidence type="ECO:0000256" key="13">
    <source>
        <dbReference type="PIRSR" id="PIRSR035805-2"/>
    </source>
</evidence>
<evidence type="ECO:0000256" key="6">
    <source>
        <dbReference type="ARBA" id="ARBA00022723"/>
    </source>
</evidence>
<evidence type="ECO:0000256" key="14">
    <source>
        <dbReference type="RuleBase" id="RU000544"/>
    </source>
</evidence>
<dbReference type="Gene3D" id="3.30.60.20">
    <property type="match status" value="1"/>
</dbReference>
<evidence type="ECO:0000256" key="9">
    <source>
        <dbReference type="ARBA" id="ARBA00022833"/>
    </source>
</evidence>
<keyword evidence="17" id="KW-1185">Reference proteome</keyword>
<feature type="binding site" evidence="13">
    <location>
        <begin position="161"/>
        <end position="164"/>
    </location>
    <ligand>
        <name>substrate</name>
    </ligand>
</feature>
<dbReference type="OrthoDB" id="9611at10239"/>
<evidence type="ECO:0000256" key="15">
    <source>
        <dbReference type="RuleBase" id="RU004165"/>
    </source>
</evidence>
<evidence type="ECO:0000256" key="10">
    <source>
        <dbReference type="ARBA" id="ARBA00022840"/>
    </source>
</evidence>
<dbReference type="GeneID" id="18263639"/>
<dbReference type="GO" id="GO:0005524">
    <property type="term" value="F:ATP binding"/>
    <property type="evidence" value="ECO:0007669"/>
    <property type="project" value="UniProtKB-KW"/>
</dbReference>
<dbReference type="GO" id="GO:0071897">
    <property type="term" value="P:DNA biosynthetic process"/>
    <property type="evidence" value="ECO:0007669"/>
    <property type="project" value="UniProtKB-KW"/>
</dbReference>
<evidence type="ECO:0000313" key="16">
    <source>
        <dbReference type="EMBL" id="BAO49570.1"/>
    </source>
</evidence>
<dbReference type="PIRSF" id="PIRSF035805">
    <property type="entry name" value="TK_cell"/>
    <property type="match status" value="1"/>
</dbReference>
<dbReference type="EMBL" id="AP013055">
    <property type="protein sequence ID" value="BAO49570.1"/>
    <property type="molecule type" value="Genomic_DNA"/>
</dbReference>
<evidence type="ECO:0000256" key="3">
    <source>
        <dbReference type="ARBA" id="ARBA00020079"/>
    </source>
</evidence>
<evidence type="ECO:0000256" key="2">
    <source>
        <dbReference type="ARBA" id="ARBA00012118"/>
    </source>
</evidence>
<dbReference type="FunFam" id="3.40.50.300:FF:000948">
    <property type="entry name" value="Thymidine kinase"/>
    <property type="match status" value="1"/>
</dbReference>
<dbReference type="PANTHER" id="PTHR11441">
    <property type="entry name" value="THYMIDINE KINASE"/>
    <property type="match status" value="1"/>
</dbReference>
<comment type="similarity">
    <text evidence="1 15">Belongs to the thymidine kinase family.</text>
</comment>
<evidence type="ECO:0000313" key="17">
    <source>
        <dbReference type="Proteomes" id="UP000174145"/>
    </source>
</evidence>
<accession>W6JL51</accession>
<dbReference type="InterPro" id="IPR020633">
    <property type="entry name" value="Thymidine_kinase_CS"/>
</dbReference>
<sequence length="179" mass="20384">MIGKIELIIGPMFSGKTTELIRKLNIYNDTYKCVAIKSKYDNRYSKDRIINHNNVELNRNIPVITSYTLSSCTLDNYDVIGIDEGQFFDDISYACDKLANNNKLVIVSALNSSYKREPFENISKLMSLIDIDSLCALSGICKYCSNKSIFTKRLNDDNKLIVVGSDDLYVPVCRTHYHI</sequence>
<keyword evidence="4 14" id="KW-0237">DNA synthesis</keyword>
<name>W6JL51_9POXV</name>